<feature type="compositionally biased region" description="Low complexity" evidence="1">
    <location>
        <begin position="227"/>
        <end position="237"/>
    </location>
</feature>
<feature type="region of interest" description="Disordered" evidence="1">
    <location>
        <begin position="226"/>
        <end position="354"/>
    </location>
</feature>
<protein>
    <submittedName>
        <fullName evidence="3">Uncharacterized protein LOC111605051</fullName>
    </submittedName>
</protein>
<dbReference type="KEGG" id="dhe:111605051"/>
<feature type="compositionally biased region" description="Low complexity" evidence="1">
    <location>
        <begin position="39"/>
        <end position="53"/>
    </location>
</feature>
<gene>
    <name evidence="3" type="primary">LOC111605051</name>
</gene>
<proteinExistence type="predicted"/>
<dbReference type="Proteomes" id="UP000504633">
    <property type="component" value="Unplaced"/>
</dbReference>
<feature type="compositionally biased region" description="Low complexity" evidence="1">
    <location>
        <begin position="315"/>
        <end position="324"/>
    </location>
</feature>
<dbReference type="OMA" id="FRPKNAT"/>
<dbReference type="GeneID" id="111605051"/>
<sequence length="354" mass="40334">MRNALRSLQLKQLWRAAQCGGEESKSDSEQEKQKHQQHQHQQQQEQQKQHQQQPARNVFSSDAELLRDLAKSKPHGHSPREKRIGLIAAMGHFRPKNATPIQFYNYVREFCIMHNCSIDEAMERAPDAWTKLSRDHRKLYNSTMHAALPIPVPRHLIYRAFQMERAGRWKISPMPAANGSSTMYSMESYSPPVKPTKLQARLKAQRPRYDNLVEIEPCCLEPLRAHTASSASSSPKTKTPPEQRAPPAKSALSLRKLLSEPNLKGLRKSRIKSLRTAPTIAQLPQKQHRQPSAKCKSKKLNTSAVKKKQQPQPQPQLQQQVVEKTPPPPALTAPKALTDVKRKYSINKKSKHKS</sequence>
<dbReference type="OrthoDB" id="7861173at2759"/>
<feature type="region of interest" description="Disordered" evidence="1">
    <location>
        <begin position="18"/>
        <end position="57"/>
    </location>
</feature>
<name>A0A6J1MEJ4_DROHY</name>
<dbReference type="AlphaFoldDB" id="A0A6J1MEJ4"/>
<feature type="compositionally biased region" description="Basic residues" evidence="1">
    <location>
        <begin position="343"/>
        <end position="354"/>
    </location>
</feature>
<accession>A0A6J1MEJ4</accession>
<organism evidence="2 3">
    <name type="scientific">Drosophila hydei</name>
    <name type="common">Fruit fly</name>
    <dbReference type="NCBI Taxonomy" id="7224"/>
    <lineage>
        <taxon>Eukaryota</taxon>
        <taxon>Metazoa</taxon>
        <taxon>Ecdysozoa</taxon>
        <taxon>Arthropoda</taxon>
        <taxon>Hexapoda</taxon>
        <taxon>Insecta</taxon>
        <taxon>Pterygota</taxon>
        <taxon>Neoptera</taxon>
        <taxon>Endopterygota</taxon>
        <taxon>Diptera</taxon>
        <taxon>Brachycera</taxon>
        <taxon>Muscomorpha</taxon>
        <taxon>Ephydroidea</taxon>
        <taxon>Drosophilidae</taxon>
        <taxon>Drosophila</taxon>
    </lineage>
</organism>
<reference evidence="3" key="1">
    <citation type="submission" date="2025-08" db="UniProtKB">
        <authorList>
            <consortium name="RefSeq"/>
        </authorList>
    </citation>
    <scope>IDENTIFICATION</scope>
    <source>
        <strain evidence="3">15085-1641.00</strain>
        <tissue evidence="3">Whole body</tissue>
    </source>
</reference>
<evidence type="ECO:0000256" key="1">
    <source>
        <dbReference type="SAM" id="MobiDB-lite"/>
    </source>
</evidence>
<feature type="compositionally biased region" description="Basic and acidic residues" evidence="1">
    <location>
        <begin position="22"/>
        <end position="34"/>
    </location>
</feature>
<feature type="compositionally biased region" description="Basic residues" evidence="1">
    <location>
        <begin position="286"/>
        <end position="309"/>
    </location>
</feature>
<evidence type="ECO:0000313" key="3">
    <source>
        <dbReference type="RefSeq" id="XP_023179156.2"/>
    </source>
</evidence>
<dbReference type="RefSeq" id="XP_023179156.2">
    <property type="nucleotide sequence ID" value="XM_023323388.2"/>
</dbReference>
<evidence type="ECO:0000313" key="2">
    <source>
        <dbReference type="Proteomes" id="UP000504633"/>
    </source>
</evidence>
<keyword evidence="2" id="KW-1185">Reference proteome</keyword>